<dbReference type="InterPro" id="IPR027417">
    <property type="entry name" value="P-loop_NTPase"/>
</dbReference>
<dbReference type="InterPro" id="IPR001267">
    <property type="entry name" value="Thymidine_kinase"/>
</dbReference>
<evidence type="ECO:0000256" key="3">
    <source>
        <dbReference type="ARBA" id="ARBA00022634"/>
    </source>
</evidence>
<keyword evidence="7" id="KW-0418">Kinase</keyword>
<dbReference type="InterPro" id="IPR046848">
    <property type="entry name" value="E_motif"/>
</dbReference>
<dbReference type="Pfam" id="PF13041">
    <property type="entry name" value="PPR_2"/>
    <property type="match status" value="2"/>
</dbReference>
<dbReference type="Gene3D" id="1.25.40.10">
    <property type="entry name" value="Tetratricopeptide repeat domain"/>
    <property type="match status" value="3"/>
</dbReference>
<keyword evidence="6" id="KW-0547">Nucleotide-binding</keyword>
<dbReference type="GO" id="GO:0004797">
    <property type="term" value="F:thymidine kinase activity"/>
    <property type="evidence" value="ECO:0007669"/>
    <property type="project" value="UniProtKB-EC"/>
</dbReference>
<sequence length="538" mass="60757">MLAISRMKALISTYSVPHISKTTPLSLLSKSIQFNPPTPFKNPNHLHLKPQIFVPRASISSEIAQNRAIETEAASRQRSGEIHVIVGPMFAGKTTTLLRKIQSERSNGSFQVRPPQHIQLDETLKGLCYSGKLAEAVGLLCRTGLKVDPRTYALLLQECIFWKEYKKGKRIHAQMIIVGFVQNEYLKTKLLILYAKSGDLGTAHNLFDKLLEKSLVSWNAIIAGYVQNGLEDVGLSLYHKMRQSGFIPDQYTFSSVFRACATLATLEHGKQAHGSMIKCQIVENVVVNSALMDMYFKCSDLSDGHRVFDTSQNRNAITWTALISGYGQHGRVQEVLEVFHRMKTEGFRPNYVTFIAVLSACSHGGLANEAWEHFFAMTRDYGIQPRGQHYAALVDLLGRAGRLEEAYEFVLNSPCKEHSVMWGAFLWACRIHGNRDLLKLAAKQYFKLEPENAGKYVVLSNAYATFGLWDDVAELRSVMRETGMIKEPAYSKLEVQRETHFFLKGDKYHKQSKEIYEMVELIEYSLKDSGYVPHLSGS</sequence>
<dbReference type="Pfam" id="PF00265">
    <property type="entry name" value="TK"/>
    <property type="match status" value="1"/>
</dbReference>
<protein>
    <recommendedName>
        <fullName evidence="2">thymidine kinase</fullName>
        <ecNumber evidence="2">2.7.1.21</ecNumber>
    </recommendedName>
</protein>
<dbReference type="NCBIfam" id="TIGR00756">
    <property type="entry name" value="PPR"/>
    <property type="match status" value="2"/>
</dbReference>
<dbReference type="GO" id="GO:0071897">
    <property type="term" value="P:DNA biosynthetic process"/>
    <property type="evidence" value="ECO:0007669"/>
    <property type="project" value="UniProtKB-KW"/>
</dbReference>
<evidence type="ECO:0000313" key="11">
    <source>
        <dbReference type="Proteomes" id="UP001457282"/>
    </source>
</evidence>
<evidence type="ECO:0000256" key="1">
    <source>
        <dbReference type="ARBA" id="ARBA00007587"/>
    </source>
</evidence>
<feature type="repeat" description="PPR" evidence="9">
    <location>
        <begin position="214"/>
        <end position="248"/>
    </location>
</feature>
<keyword evidence="8" id="KW-0067">ATP-binding</keyword>
<comment type="similarity">
    <text evidence="1">Belongs to the thymidine kinase family.</text>
</comment>
<keyword evidence="5" id="KW-0677">Repeat</keyword>
<keyword evidence="3" id="KW-0237">DNA synthesis</keyword>
<evidence type="ECO:0000256" key="2">
    <source>
        <dbReference type="ARBA" id="ARBA00012118"/>
    </source>
</evidence>
<accession>A0AAW1XHV7</accession>
<keyword evidence="4" id="KW-0808">Transferase</keyword>
<evidence type="ECO:0000256" key="9">
    <source>
        <dbReference type="PROSITE-ProRule" id="PRU00708"/>
    </source>
</evidence>
<comment type="caution">
    <text evidence="10">The sequence shown here is derived from an EMBL/GenBank/DDBJ whole genome shotgun (WGS) entry which is preliminary data.</text>
</comment>
<dbReference type="InterPro" id="IPR046960">
    <property type="entry name" value="PPR_At4g14850-like_plant"/>
</dbReference>
<dbReference type="PANTHER" id="PTHR47926:SF347">
    <property type="entry name" value="PENTATRICOPEPTIDE REPEAT-CONTAINING PROTEIN"/>
    <property type="match status" value="1"/>
</dbReference>
<evidence type="ECO:0000256" key="6">
    <source>
        <dbReference type="ARBA" id="ARBA00022741"/>
    </source>
</evidence>
<evidence type="ECO:0000256" key="7">
    <source>
        <dbReference type="ARBA" id="ARBA00022777"/>
    </source>
</evidence>
<proteinExistence type="inferred from homology"/>
<evidence type="ECO:0000256" key="5">
    <source>
        <dbReference type="ARBA" id="ARBA00022737"/>
    </source>
</evidence>
<keyword evidence="11" id="KW-1185">Reference proteome</keyword>
<dbReference type="EC" id="2.7.1.21" evidence="2"/>
<name>A0AAW1XHV7_RUBAR</name>
<reference evidence="10 11" key="1">
    <citation type="journal article" date="2023" name="G3 (Bethesda)">
        <title>A chromosome-length genome assembly and annotation of blackberry (Rubus argutus, cv. 'Hillquist').</title>
        <authorList>
            <person name="Bruna T."/>
            <person name="Aryal R."/>
            <person name="Dudchenko O."/>
            <person name="Sargent D.J."/>
            <person name="Mead D."/>
            <person name="Buti M."/>
            <person name="Cavallini A."/>
            <person name="Hytonen T."/>
            <person name="Andres J."/>
            <person name="Pham M."/>
            <person name="Weisz D."/>
            <person name="Mascagni F."/>
            <person name="Usai G."/>
            <person name="Natali L."/>
            <person name="Bassil N."/>
            <person name="Fernandez G.E."/>
            <person name="Lomsadze A."/>
            <person name="Armour M."/>
            <person name="Olukolu B."/>
            <person name="Poorten T."/>
            <person name="Britton C."/>
            <person name="Davik J."/>
            <person name="Ashrafi H."/>
            <person name="Aiden E.L."/>
            <person name="Borodovsky M."/>
            <person name="Worthington M."/>
        </authorList>
    </citation>
    <scope>NUCLEOTIDE SEQUENCE [LARGE SCALE GENOMIC DNA]</scope>
    <source>
        <strain evidence="10">PI 553951</strain>
    </source>
</reference>
<feature type="repeat" description="PPR" evidence="9">
    <location>
        <begin position="315"/>
        <end position="349"/>
    </location>
</feature>
<dbReference type="Pfam" id="PF20431">
    <property type="entry name" value="E_motif"/>
    <property type="match status" value="1"/>
</dbReference>
<dbReference type="FunFam" id="1.25.40.10:FF:000341">
    <property type="entry name" value="Pentatricopeptide repeat-containing protein chloroplastic"/>
    <property type="match status" value="1"/>
</dbReference>
<evidence type="ECO:0000256" key="4">
    <source>
        <dbReference type="ARBA" id="ARBA00022679"/>
    </source>
</evidence>
<dbReference type="GO" id="GO:0003723">
    <property type="term" value="F:RNA binding"/>
    <property type="evidence" value="ECO:0007669"/>
    <property type="project" value="InterPro"/>
</dbReference>
<gene>
    <name evidence="10" type="ORF">M0R45_012759</name>
</gene>
<dbReference type="Gene3D" id="3.40.50.300">
    <property type="entry name" value="P-loop containing nucleotide triphosphate hydrolases"/>
    <property type="match status" value="1"/>
</dbReference>
<dbReference type="PANTHER" id="PTHR47926">
    <property type="entry name" value="PENTATRICOPEPTIDE REPEAT-CONTAINING PROTEIN"/>
    <property type="match status" value="1"/>
</dbReference>
<dbReference type="AlphaFoldDB" id="A0AAW1XHV7"/>
<dbReference type="PROSITE" id="PS51375">
    <property type="entry name" value="PPR"/>
    <property type="match status" value="2"/>
</dbReference>
<dbReference type="SUPFAM" id="SSF52540">
    <property type="entry name" value="P-loop containing nucleoside triphosphate hydrolases"/>
    <property type="match status" value="1"/>
</dbReference>
<evidence type="ECO:0000313" key="10">
    <source>
        <dbReference type="EMBL" id="KAK9935886.1"/>
    </source>
</evidence>
<dbReference type="Proteomes" id="UP001457282">
    <property type="component" value="Unassembled WGS sequence"/>
</dbReference>
<dbReference type="EMBL" id="JBEDUW010000003">
    <property type="protein sequence ID" value="KAK9935886.1"/>
    <property type="molecule type" value="Genomic_DNA"/>
</dbReference>
<dbReference type="GO" id="GO:0009451">
    <property type="term" value="P:RNA modification"/>
    <property type="evidence" value="ECO:0007669"/>
    <property type="project" value="InterPro"/>
</dbReference>
<dbReference type="InterPro" id="IPR011990">
    <property type="entry name" value="TPR-like_helical_dom_sf"/>
</dbReference>
<organism evidence="10 11">
    <name type="scientific">Rubus argutus</name>
    <name type="common">Southern blackberry</name>
    <dbReference type="NCBI Taxonomy" id="59490"/>
    <lineage>
        <taxon>Eukaryota</taxon>
        <taxon>Viridiplantae</taxon>
        <taxon>Streptophyta</taxon>
        <taxon>Embryophyta</taxon>
        <taxon>Tracheophyta</taxon>
        <taxon>Spermatophyta</taxon>
        <taxon>Magnoliopsida</taxon>
        <taxon>eudicotyledons</taxon>
        <taxon>Gunneridae</taxon>
        <taxon>Pentapetalae</taxon>
        <taxon>rosids</taxon>
        <taxon>fabids</taxon>
        <taxon>Rosales</taxon>
        <taxon>Rosaceae</taxon>
        <taxon>Rosoideae</taxon>
        <taxon>Rosoideae incertae sedis</taxon>
        <taxon>Rubus</taxon>
    </lineage>
</organism>
<dbReference type="FunFam" id="1.25.40.10:FF:001093">
    <property type="entry name" value="Pentatricopeptide repeat-containing protein At2g34400"/>
    <property type="match status" value="1"/>
</dbReference>
<dbReference type="InterPro" id="IPR002885">
    <property type="entry name" value="PPR_rpt"/>
</dbReference>
<evidence type="ECO:0000256" key="8">
    <source>
        <dbReference type="ARBA" id="ARBA00022840"/>
    </source>
</evidence>
<dbReference type="GO" id="GO:0005524">
    <property type="term" value="F:ATP binding"/>
    <property type="evidence" value="ECO:0007669"/>
    <property type="project" value="UniProtKB-KW"/>
</dbReference>